<keyword evidence="3" id="KW-1185">Reference proteome</keyword>
<dbReference type="AlphaFoldDB" id="A0A8K0KTI0"/>
<feature type="compositionally biased region" description="Basic and acidic residues" evidence="1">
    <location>
        <begin position="146"/>
        <end position="162"/>
    </location>
</feature>
<name>A0A8K0KTI0_LADFU</name>
<sequence length="273" mass="30839">MGGVDVGDQLLSKFHCKCRPIRTSLFLVMRPPFGAPLRPKHREKSTTRELKSHSLSLERECSQTASRRTKDITPMVMQELFDCQLDLPSSSMKENDKIRDSNYPKTTISQSEEETQALMKNPSKVIAVEEKEMNFSTNLTSPQPLRMRESKKADSDRPHTSEAKSLNCLVGEVTTKSNSNGGNWRPVGKKGKKRHLAPLSPPPSLCRNLLTNRFSPIAPRKERIEEIENMDTNNTACKQRISPLLLANSKDWSRKFRIIRNAGELQPLAQLSG</sequence>
<evidence type="ECO:0000256" key="1">
    <source>
        <dbReference type="SAM" id="MobiDB-lite"/>
    </source>
</evidence>
<reference evidence="2" key="2">
    <citation type="submission" date="2017-10" db="EMBL/GenBank/DDBJ databases">
        <title>Ladona fulva Genome sequencing and assembly.</title>
        <authorList>
            <person name="Murali S."/>
            <person name="Richards S."/>
            <person name="Bandaranaike D."/>
            <person name="Bellair M."/>
            <person name="Blankenburg K."/>
            <person name="Chao H."/>
            <person name="Dinh H."/>
            <person name="Doddapaneni H."/>
            <person name="Dugan-Rocha S."/>
            <person name="Elkadiri S."/>
            <person name="Gnanaolivu R."/>
            <person name="Hernandez B."/>
            <person name="Skinner E."/>
            <person name="Javaid M."/>
            <person name="Lee S."/>
            <person name="Li M."/>
            <person name="Ming W."/>
            <person name="Munidasa M."/>
            <person name="Muniz J."/>
            <person name="Nguyen L."/>
            <person name="Hughes D."/>
            <person name="Osuji N."/>
            <person name="Pu L.-L."/>
            <person name="Puazo M."/>
            <person name="Qu C."/>
            <person name="Quiroz J."/>
            <person name="Raj R."/>
            <person name="Weissenberger G."/>
            <person name="Xin Y."/>
            <person name="Zou X."/>
            <person name="Han Y."/>
            <person name="Worley K."/>
            <person name="Muzny D."/>
            <person name="Gibbs R."/>
        </authorList>
    </citation>
    <scope>NUCLEOTIDE SEQUENCE</scope>
    <source>
        <strain evidence="2">Sampled in the wild</strain>
    </source>
</reference>
<protein>
    <submittedName>
        <fullName evidence="2">Uncharacterized protein</fullName>
    </submittedName>
</protein>
<accession>A0A8K0KTI0</accession>
<organism evidence="2 3">
    <name type="scientific">Ladona fulva</name>
    <name type="common">Scarce chaser dragonfly</name>
    <name type="synonym">Libellula fulva</name>
    <dbReference type="NCBI Taxonomy" id="123851"/>
    <lineage>
        <taxon>Eukaryota</taxon>
        <taxon>Metazoa</taxon>
        <taxon>Ecdysozoa</taxon>
        <taxon>Arthropoda</taxon>
        <taxon>Hexapoda</taxon>
        <taxon>Insecta</taxon>
        <taxon>Pterygota</taxon>
        <taxon>Palaeoptera</taxon>
        <taxon>Odonata</taxon>
        <taxon>Epiprocta</taxon>
        <taxon>Anisoptera</taxon>
        <taxon>Libelluloidea</taxon>
        <taxon>Libellulidae</taxon>
        <taxon>Ladona</taxon>
    </lineage>
</organism>
<reference evidence="2" key="1">
    <citation type="submission" date="2013-04" db="EMBL/GenBank/DDBJ databases">
        <authorList>
            <person name="Qu J."/>
            <person name="Murali S.C."/>
            <person name="Bandaranaike D."/>
            <person name="Bellair M."/>
            <person name="Blankenburg K."/>
            <person name="Chao H."/>
            <person name="Dinh H."/>
            <person name="Doddapaneni H."/>
            <person name="Downs B."/>
            <person name="Dugan-Rocha S."/>
            <person name="Elkadiri S."/>
            <person name="Gnanaolivu R.D."/>
            <person name="Hernandez B."/>
            <person name="Javaid M."/>
            <person name="Jayaseelan J.C."/>
            <person name="Lee S."/>
            <person name="Li M."/>
            <person name="Ming W."/>
            <person name="Munidasa M."/>
            <person name="Muniz J."/>
            <person name="Nguyen L."/>
            <person name="Ongeri F."/>
            <person name="Osuji N."/>
            <person name="Pu L.-L."/>
            <person name="Puazo M."/>
            <person name="Qu C."/>
            <person name="Quiroz J."/>
            <person name="Raj R."/>
            <person name="Weissenberger G."/>
            <person name="Xin Y."/>
            <person name="Zou X."/>
            <person name="Han Y."/>
            <person name="Richards S."/>
            <person name="Worley K."/>
            <person name="Muzny D."/>
            <person name="Gibbs R."/>
        </authorList>
    </citation>
    <scope>NUCLEOTIDE SEQUENCE</scope>
    <source>
        <strain evidence="2">Sampled in the wild</strain>
    </source>
</reference>
<dbReference type="Proteomes" id="UP000792457">
    <property type="component" value="Unassembled WGS sequence"/>
</dbReference>
<dbReference type="EMBL" id="KZ309257">
    <property type="protein sequence ID" value="KAG8237988.1"/>
    <property type="molecule type" value="Genomic_DNA"/>
</dbReference>
<proteinExistence type="predicted"/>
<evidence type="ECO:0000313" key="3">
    <source>
        <dbReference type="Proteomes" id="UP000792457"/>
    </source>
</evidence>
<feature type="compositionally biased region" description="Basic residues" evidence="1">
    <location>
        <begin position="187"/>
        <end position="196"/>
    </location>
</feature>
<gene>
    <name evidence="2" type="ORF">J437_LFUL018013</name>
</gene>
<evidence type="ECO:0000313" key="2">
    <source>
        <dbReference type="EMBL" id="KAG8237988.1"/>
    </source>
</evidence>
<feature type="region of interest" description="Disordered" evidence="1">
    <location>
        <begin position="177"/>
        <end position="204"/>
    </location>
</feature>
<feature type="region of interest" description="Disordered" evidence="1">
    <location>
        <begin position="135"/>
        <end position="164"/>
    </location>
</feature>
<comment type="caution">
    <text evidence="2">The sequence shown here is derived from an EMBL/GenBank/DDBJ whole genome shotgun (WGS) entry which is preliminary data.</text>
</comment>